<gene>
    <name evidence="5" type="primary">secB</name>
    <name evidence="6" type="ORF">HNQ52_001315</name>
</gene>
<dbReference type="InterPro" id="IPR003708">
    <property type="entry name" value="SecB"/>
</dbReference>
<protein>
    <recommendedName>
        <fullName evidence="5">Protein-export protein SecB</fullName>
    </recommendedName>
</protein>
<sequence length="166" mass="17913">MADETTNGAAAEAPTATQFNLQKIYIKDASFEAPNAPQVFQEDGQPQLQLNLAQKVATLAEGVFEVVLTVSLTCTLNGKNAYLAEVHQAGIFGVNGFDQRNTEALLATYCPNVLFPYARQAVGDLVTNGGFPPYYIQPINFEQLYAEQLRRRQAGADVSAPAQGNA</sequence>
<dbReference type="PRINTS" id="PR01594">
    <property type="entry name" value="SECBCHAPRONE"/>
</dbReference>
<organism evidence="6 7">
    <name type="scientific">Chiayiivirga flava</name>
    <dbReference type="NCBI Taxonomy" id="659595"/>
    <lineage>
        <taxon>Bacteria</taxon>
        <taxon>Pseudomonadati</taxon>
        <taxon>Pseudomonadota</taxon>
        <taxon>Gammaproteobacteria</taxon>
        <taxon>Lysobacterales</taxon>
        <taxon>Lysobacteraceae</taxon>
        <taxon>Chiayiivirga</taxon>
    </lineage>
</organism>
<reference evidence="6 7" key="1">
    <citation type="submission" date="2020-08" db="EMBL/GenBank/DDBJ databases">
        <title>Genomic Encyclopedia of Type Strains, Phase IV (KMG-IV): sequencing the most valuable type-strain genomes for metagenomic binning, comparative biology and taxonomic classification.</title>
        <authorList>
            <person name="Goeker M."/>
        </authorList>
    </citation>
    <scope>NUCLEOTIDE SEQUENCE [LARGE SCALE GENOMIC DNA]</scope>
    <source>
        <strain evidence="6 7">DSM 24163</strain>
    </source>
</reference>
<keyword evidence="7" id="KW-1185">Reference proteome</keyword>
<keyword evidence="3 5" id="KW-0653">Protein transport</keyword>
<comment type="subcellular location">
    <subcellularLocation>
        <location evidence="5">Cytoplasm</location>
    </subcellularLocation>
</comment>
<comment type="caution">
    <text evidence="6">The sequence shown here is derived from an EMBL/GenBank/DDBJ whole genome shotgun (WGS) entry which is preliminary data.</text>
</comment>
<evidence type="ECO:0000256" key="1">
    <source>
        <dbReference type="ARBA" id="ARBA00009990"/>
    </source>
</evidence>
<dbReference type="RefSeq" id="WP_183960316.1">
    <property type="nucleotide sequence ID" value="NZ_JACHHP010000002.1"/>
</dbReference>
<evidence type="ECO:0000313" key="7">
    <source>
        <dbReference type="Proteomes" id="UP000521199"/>
    </source>
</evidence>
<accession>A0A7W8FZ43</accession>
<dbReference type="GO" id="GO:0015031">
    <property type="term" value="P:protein transport"/>
    <property type="evidence" value="ECO:0007669"/>
    <property type="project" value="UniProtKB-UniRule"/>
</dbReference>
<dbReference type="Pfam" id="PF02556">
    <property type="entry name" value="SecB"/>
    <property type="match status" value="1"/>
</dbReference>
<keyword evidence="5" id="KW-0963">Cytoplasm</keyword>
<evidence type="ECO:0000256" key="5">
    <source>
        <dbReference type="HAMAP-Rule" id="MF_00821"/>
    </source>
</evidence>
<dbReference type="GO" id="GO:0051262">
    <property type="term" value="P:protein tetramerization"/>
    <property type="evidence" value="ECO:0007669"/>
    <property type="project" value="InterPro"/>
</dbReference>
<dbReference type="HAMAP" id="MF_00821">
    <property type="entry name" value="SecB"/>
    <property type="match status" value="1"/>
</dbReference>
<evidence type="ECO:0000256" key="4">
    <source>
        <dbReference type="ARBA" id="ARBA00023010"/>
    </source>
</evidence>
<keyword evidence="5" id="KW-0143">Chaperone</keyword>
<comment type="function">
    <text evidence="5">One of the proteins required for the normal export of preproteins out of the cell cytoplasm. It is a molecular chaperone that binds to a subset of precursor proteins, maintaining them in a translocation-competent state. It also specifically binds to its receptor SecA.</text>
</comment>
<proteinExistence type="inferred from homology"/>
<evidence type="ECO:0000313" key="6">
    <source>
        <dbReference type="EMBL" id="MBB5207786.1"/>
    </source>
</evidence>
<dbReference type="Proteomes" id="UP000521199">
    <property type="component" value="Unassembled WGS sequence"/>
</dbReference>
<dbReference type="SUPFAM" id="SSF54611">
    <property type="entry name" value="SecB-like"/>
    <property type="match status" value="1"/>
</dbReference>
<comment type="subunit">
    <text evidence="5">Homotetramer, a dimer of dimers. One homotetramer interacts with 1 SecA dimer.</text>
</comment>
<comment type="similarity">
    <text evidence="1 5">Belongs to the SecB family.</text>
</comment>
<name>A0A7W8FZ43_9GAMM</name>
<dbReference type="InterPro" id="IPR035958">
    <property type="entry name" value="SecB-like_sf"/>
</dbReference>
<evidence type="ECO:0000256" key="3">
    <source>
        <dbReference type="ARBA" id="ARBA00022927"/>
    </source>
</evidence>
<dbReference type="GO" id="GO:0006457">
    <property type="term" value="P:protein folding"/>
    <property type="evidence" value="ECO:0007669"/>
    <property type="project" value="UniProtKB-UniRule"/>
</dbReference>
<dbReference type="AlphaFoldDB" id="A0A7W8FZ43"/>
<dbReference type="GO" id="GO:0051082">
    <property type="term" value="F:unfolded protein binding"/>
    <property type="evidence" value="ECO:0007669"/>
    <property type="project" value="InterPro"/>
</dbReference>
<dbReference type="PANTHER" id="PTHR36918">
    <property type="match status" value="1"/>
</dbReference>
<dbReference type="EMBL" id="JACHHP010000002">
    <property type="protein sequence ID" value="MBB5207786.1"/>
    <property type="molecule type" value="Genomic_DNA"/>
</dbReference>
<dbReference type="GO" id="GO:0005737">
    <property type="term" value="C:cytoplasm"/>
    <property type="evidence" value="ECO:0007669"/>
    <property type="project" value="UniProtKB-SubCell"/>
</dbReference>
<dbReference type="PANTHER" id="PTHR36918:SF1">
    <property type="entry name" value="PROTEIN-EXPORT PROTEIN SECB"/>
    <property type="match status" value="1"/>
</dbReference>
<dbReference type="NCBIfam" id="NF004393">
    <property type="entry name" value="PRK05751.1-4"/>
    <property type="match status" value="1"/>
</dbReference>
<keyword evidence="2 5" id="KW-0813">Transport</keyword>
<dbReference type="Gene3D" id="3.10.420.10">
    <property type="entry name" value="SecB-like"/>
    <property type="match status" value="1"/>
</dbReference>
<keyword evidence="4 5" id="KW-0811">Translocation</keyword>
<dbReference type="NCBIfam" id="TIGR00809">
    <property type="entry name" value="secB"/>
    <property type="match status" value="1"/>
</dbReference>
<evidence type="ECO:0000256" key="2">
    <source>
        <dbReference type="ARBA" id="ARBA00022448"/>
    </source>
</evidence>